<feature type="region of interest" description="Disordered" evidence="3">
    <location>
        <begin position="390"/>
        <end position="623"/>
    </location>
</feature>
<evidence type="ECO:0000259" key="4">
    <source>
        <dbReference type="PROSITE" id="PS50090"/>
    </source>
</evidence>
<evidence type="ECO:0000256" key="1">
    <source>
        <dbReference type="ARBA" id="ARBA00022737"/>
    </source>
</evidence>
<gene>
    <name evidence="6" type="ORF">EMPS_00664</name>
</gene>
<feature type="compositionally biased region" description="Low complexity" evidence="3">
    <location>
        <begin position="390"/>
        <end position="403"/>
    </location>
</feature>
<dbReference type="InterPro" id="IPR009057">
    <property type="entry name" value="Homeodomain-like_sf"/>
</dbReference>
<feature type="compositionally biased region" description="Acidic residues" evidence="3">
    <location>
        <begin position="539"/>
        <end position="558"/>
    </location>
</feature>
<dbReference type="Gene3D" id="1.10.10.60">
    <property type="entry name" value="Homeodomain-like"/>
    <property type="match status" value="3"/>
</dbReference>
<protein>
    <submittedName>
        <fullName evidence="6">Transcription factor MYB, plant</fullName>
    </submittedName>
</protein>
<feature type="compositionally biased region" description="Low complexity" evidence="3">
    <location>
        <begin position="428"/>
        <end position="443"/>
    </location>
</feature>
<feature type="compositionally biased region" description="Basic and acidic residues" evidence="3">
    <location>
        <begin position="314"/>
        <end position="323"/>
    </location>
</feature>
<dbReference type="Proteomes" id="UP000827284">
    <property type="component" value="Unassembled WGS sequence"/>
</dbReference>
<feature type="region of interest" description="Disordered" evidence="3">
    <location>
        <begin position="286"/>
        <end position="358"/>
    </location>
</feature>
<feature type="compositionally biased region" description="Basic and acidic residues" evidence="3">
    <location>
        <begin position="594"/>
        <end position="604"/>
    </location>
</feature>
<comment type="caution">
    <text evidence="6">The sequence shown here is derived from an EMBL/GenBank/DDBJ whole genome shotgun (WGS) entry which is preliminary data.</text>
</comment>
<dbReference type="GO" id="GO:0005634">
    <property type="term" value="C:nucleus"/>
    <property type="evidence" value="ECO:0007669"/>
    <property type="project" value="TreeGrafter"/>
</dbReference>
<feature type="compositionally biased region" description="Polar residues" evidence="3">
    <location>
        <begin position="608"/>
        <end position="623"/>
    </location>
</feature>
<keyword evidence="2" id="KW-0238">DNA-binding</keyword>
<evidence type="ECO:0000256" key="2">
    <source>
        <dbReference type="ARBA" id="ARBA00023125"/>
    </source>
</evidence>
<feature type="domain" description="Myb-like" evidence="4">
    <location>
        <begin position="91"/>
        <end position="145"/>
    </location>
</feature>
<evidence type="ECO:0000313" key="6">
    <source>
        <dbReference type="EMBL" id="GJJ68318.1"/>
    </source>
</evidence>
<dbReference type="AlphaFoldDB" id="A0A9P3LRV5"/>
<dbReference type="GO" id="GO:0000278">
    <property type="term" value="P:mitotic cell cycle"/>
    <property type="evidence" value="ECO:0007669"/>
    <property type="project" value="TreeGrafter"/>
</dbReference>
<feature type="domain" description="Myb-like" evidence="4">
    <location>
        <begin position="201"/>
        <end position="251"/>
    </location>
</feature>
<dbReference type="PANTHER" id="PTHR45614">
    <property type="entry name" value="MYB PROTEIN-RELATED"/>
    <property type="match status" value="1"/>
</dbReference>
<dbReference type="GO" id="GO:0000981">
    <property type="term" value="F:DNA-binding transcription factor activity, RNA polymerase II-specific"/>
    <property type="evidence" value="ECO:0007669"/>
    <property type="project" value="TreeGrafter"/>
</dbReference>
<accession>A0A9P3LRV5</accession>
<feature type="compositionally biased region" description="Acidic residues" evidence="3">
    <location>
        <begin position="566"/>
        <end position="577"/>
    </location>
</feature>
<dbReference type="GO" id="GO:0045944">
    <property type="term" value="P:positive regulation of transcription by RNA polymerase II"/>
    <property type="evidence" value="ECO:0007669"/>
    <property type="project" value="TreeGrafter"/>
</dbReference>
<keyword evidence="7" id="KW-1185">Reference proteome</keyword>
<organism evidence="6 7">
    <name type="scientific">Entomortierella parvispora</name>
    <dbReference type="NCBI Taxonomy" id="205924"/>
    <lineage>
        <taxon>Eukaryota</taxon>
        <taxon>Fungi</taxon>
        <taxon>Fungi incertae sedis</taxon>
        <taxon>Mucoromycota</taxon>
        <taxon>Mortierellomycotina</taxon>
        <taxon>Mortierellomycetes</taxon>
        <taxon>Mortierellales</taxon>
        <taxon>Mortierellaceae</taxon>
        <taxon>Entomortierella</taxon>
    </lineage>
</organism>
<dbReference type="FunFam" id="1.10.10.60:FF:000010">
    <property type="entry name" value="Transcriptional activator Myb isoform A"/>
    <property type="match status" value="1"/>
</dbReference>
<evidence type="ECO:0000256" key="3">
    <source>
        <dbReference type="SAM" id="MobiDB-lite"/>
    </source>
</evidence>
<feature type="compositionally biased region" description="Basic and acidic residues" evidence="3">
    <location>
        <begin position="69"/>
        <end position="90"/>
    </location>
</feature>
<feature type="compositionally biased region" description="Basic and acidic residues" evidence="3">
    <location>
        <begin position="523"/>
        <end position="538"/>
    </location>
</feature>
<dbReference type="Pfam" id="PF13921">
    <property type="entry name" value="Myb_DNA-bind_6"/>
    <property type="match status" value="1"/>
</dbReference>
<dbReference type="PROSITE" id="PS51294">
    <property type="entry name" value="HTH_MYB"/>
    <property type="match status" value="2"/>
</dbReference>
<keyword evidence="1" id="KW-0677">Repeat</keyword>
<dbReference type="InterPro" id="IPR017930">
    <property type="entry name" value="Myb_dom"/>
</dbReference>
<feature type="compositionally biased region" description="Polar residues" evidence="3">
    <location>
        <begin position="509"/>
        <end position="522"/>
    </location>
</feature>
<proteinExistence type="predicted"/>
<dbReference type="CDD" id="cd00167">
    <property type="entry name" value="SANT"/>
    <property type="match status" value="3"/>
</dbReference>
<dbReference type="SMART" id="SM00717">
    <property type="entry name" value="SANT"/>
    <property type="match status" value="3"/>
</dbReference>
<dbReference type="OrthoDB" id="2143914at2759"/>
<feature type="domain" description="HTH myb-type" evidence="5">
    <location>
        <begin position="149"/>
        <end position="204"/>
    </location>
</feature>
<reference evidence="6" key="2">
    <citation type="journal article" date="2022" name="Microbiol. Resour. Announc.">
        <title>Whole-Genome Sequence of Entomortierella parvispora E1425, a Mucoromycotan Fungus Associated with Burkholderiaceae-Related Endosymbiotic Bacteria.</title>
        <authorList>
            <person name="Herlambang A."/>
            <person name="Guo Y."/>
            <person name="Takashima Y."/>
            <person name="Narisawa K."/>
            <person name="Ohta H."/>
            <person name="Nishizawa T."/>
        </authorList>
    </citation>
    <scope>NUCLEOTIDE SEQUENCE</scope>
    <source>
        <strain evidence="6">E1425</strain>
    </source>
</reference>
<feature type="domain" description="HTH myb-type" evidence="5">
    <location>
        <begin position="205"/>
        <end position="255"/>
    </location>
</feature>
<dbReference type="PANTHER" id="PTHR45614:SF25">
    <property type="entry name" value="MYB PROTEIN"/>
    <property type="match status" value="1"/>
</dbReference>
<evidence type="ECO:0000259" key="5">
    <source>
        <dbReference type="PROSITE" id="PS51294"/>
    </source>
</evidence>
<reference evidence="6" key="1">
    <citation type="submission" date="2021-11" db="EMBL/GenBank/DDBJ databases">
        <authorList>
            <person name="Herlambang A."/>
            <person name="Guo Y."/>
            <person name="Takashima Y."/>
            <person name="Nishizawa T."/>
        </authorList>
    </citation>
    <scope>NUCLEOTIDE SEQUENCE</scope>
    <source>
        <strain evidence="6">E1425</strain>
    </source>
</reference>
<dbReference type="InterPro" id="IPR001005">
    <property type="entry name" value="SANT/Myb"/>
</dbReference>
<dbReference type="EMBL" id="BQFW01000001">
    <property type="protein sequence ID" value="GJJ68318.1"/>
    <property type="molecule type" value="Genomic_DNA"/>
</dbReference>
<dbReference type="GO" id="GO:0000978">
    <property type="term" value="F:RNA polymerase II cis-regulatory region sequence-specific DNA binding"/>
    <property type="evidence" value="ECO:0007669"/>
    <property type="project" value="TreeGrafter"/>
</dbReference>
<feature type="compositionally biased region" description="Low complexity" evidence="3">
    <location>
        <begin position="343"/>
        <end position="356"/>
    </location>
</feature>
<sequence length="623" mass="71069">MRIPTDLPPLNTTDFNMEKSMERLSFSSPSSSGSNASMSSVFHAHPSIAYPQSQHHHHPQQQAPYHSQHHYERSHSHQDLQHQSYAERSDSSSFGSRQWHRLEDQALHEAVTVHGTKSWRTVAEYAFPEGTRDREECLHRWRALSSTSRPRQVKGPWTEEEDNRLTSLVNDFGPEKWVFIASRIGSRTGKQCRERWHNHLDPQINKSPFTHEEDMRILELYSQIGSKWAEMAKLMPGRPDNAIKNHFNTTMQRKKRRMSMPSIMVQHSAGHLSPHSQSNLHLHHYQHHHLDQQQSQYRTPQGQYSPHRYHQHHRSQENLHQHGEFTSNGEVSPLHHQPPPYPSSHRMPSSPSHQSPLSRFMPYERRHSLPVNNSLPPKSLTNMPMSMSMAMARSSSSPSNMMLPSPPRTPDIPRSLSSHVIMAHGAPSSGSNTHSSSSRSGPGHFAPLPGVSTSSSTLIKPHEPRSPLSPLHPHHHHPHARAPSPYAFPAVHRQHNQQPPARVARPRVFSSSSTTPSLLQNRVDSREDLRDSIEHSDVYDDEDDEDDEQEDDEEEDDRETSRATEEDQDDDEEEDVPMESGKVSFRPPLGQKSSHGERDVEMARRKSFSASSANMMSIQNLVG</sequence>
<dbReference type="SUPFAM" id="SSF46689">
    <property type="entry name" value="Homeodomain-like"/>
    <property type="match status" value="2"/>
</dbReference>
<feature type="region of interest" description="Disordered" evidence="3">
    <location>
        <begin position="51"/>
        <end position="92"/>
    </location>
</feature>
<name>A0A9P3LRV5_9FUNG</name>
<feature type="domain" description="Myb-like" evidence="4">
    <location>
        <begin position="149"/>
        <end position="200"/>
    </location>
</feature>
<dbReference type="PROSITE" id="PS50090">
    <property type="entry name" value="MYB_LIKE"/>
    <property type="match status" value="3"/>
</dbReference>
<evidence type="ECO:0000313" key="7">
    <source>
        <dbReference type="Proteomes" id="UP000827284"/>
    </source>
</evidence>
<dbReference type="InterPro" id="IPR050560">
    <property type="entry name" value="MYB_TF"/>
</dbReference>